<evidence type="ECO:0000313" key="16">
    <source>
        <dbReference type="Proteomes" id="UP000054560"/>
    </source>
</evidence>
<dbReference type="EC" id="2.3.1.-" evidence="14"/>
<dbReference type="PANTHER" id="PTHR12317:SF0">
    <property type="entry name" value="ACYLTRANSFERASE"/>
    <property type="match status" value="1"/>
</dbReference>
<evidence type="ECO:0000256" key="14">
    <source>
        <dbReference type="RuleBase" id="RU367023"/>
    </source>
</evidence>
<dbReference type="GO" id="GO:0005789">
    <property type="term" value="C:endoplasmic reticulum membrane"/>
    <property type="evidence" value="ECO:0007669"/>
    <property type="project" value="UniProtKB-SubCell"/>
</dbReference>
<dbReference type="PANTHER" id="PTHR12317">
    <property type="entry name" value="DIACYLGLYCEROL O-ACYLTRANSFERASE"/>
    <property type="match status" value="1"/>
</dbReference>
<dbReference type="AlphaFoldDB" id="A0A0L0FUF4"/>
<evidence type="ECO:0000256" key="12">
    <source>
        <dbReference type="ARBA" id="ARBA00023136"/>
    </source>
</evidence>
<keyword evidence="16" id="KW-1185">Reference proteome</keyword>
<dbReference type="OrthoDB" id="264532at2759"/>
<name>A0A0L0FUF4_9EUKA</name>
<comment type="similarity">
    <text evidence="4 14">Belongs to the diacylglycerol acyltransferase family.</text>
</comment>
<keyword evidence="7 14" id="KW-0812">Transmembrane</keyword>
<proteinExistence type="inferred from homology"/>
<keyword evidence="9 14" id="KW-0256">Endoplasmic reticulum</keyword>
<dbReference type="GO" id="GO:0019432">
    <property type="term" value="P:triglyceride biosynthetic process"/>
    <property type="evidence" value="ECO:0007669"/>
    <property type="project" value="TreeGrafter"/>
</dbReference>
<gene>
    <name evidence="15" type="ORF">SARC_07354</name>
</gene>
<dbReference type="Pfam" id="PF03982">
    <property type="entry name" value="DAGAT"/>
    <property type="match status" value="1"/>
</dbReference>
<evidence type="ECO:0000313" key="15">
    <source>
        <dbReference type="EMBL" id="KNC80289.1"/>
    </source>
</evidence>
<keyword evidence="12 14" id="KW-0472">Membrane</keyword>
<organism evidence="15 16">
    <name type="scientific">Sphaeroforma arctica JP610</name>
    <dbReference type="NCBI Taxonomy" id="667725"/>
    <lineage>
        <taxon>Eukaryota</taxon>
        <taxon>Ichthyosporea</taxon>
        <taxon>Ichthyophonida</taxon>
        <taxon>Sphaeroforma</taxon>
    </lineage>
</organism>
<dbReference type="STRING" id="667725.A0A0L0FUF4"/>
<evidence type="ECO:0000256" key="13">
    <source>
        <dbReference type="ARBA" id="ARBA00023315"/>
    </source>
</evidence>
<keyword evidence="6 14" id="KW-0808">Transferase</keyword>
<comment type="subcellular location">
    <subcellularLocation>
        <location evidence="1 14">Endoplasmic reticulum membrane</location>
        <topology evidence="1 14">Multi-pass membrane protein</topology>
    </subcellularLocation>
</comment>
<evidence type="ECO:0000256" key="5">
    <source>
        <dbReference type="ARBA" id="ARBA00022516"/>
    </source>
</evidence>
<evidence type="ECO:0000256" key="4">
    <source>
        <dbReference type="ARBA" id="ARBA00005420"/>
    </source>
</evidence>
<evidence type="ECO:0000256" key="11">
    <source>
        <dbReference type="ARBA" id="ARBA00023098"/>
    </source>
</evidence>
<evidence type="ECO:0000256" key="1">
    <source>
        <dbReference type="ARBA" id="ARBA00004477"/>
    </source>
</evidence>
<comment type="caution">
    <text evidence="14">Lacks conserved residue(s) required for the propagation of feature annotation.</text>
</comment>
<keyword evidence="13" id="KW-0012">Acyltransferase</keyword>
<reference evidence="15 16" key="1">
    <citation type="submission" date="2011-02" db="EMBL/GenBank/DDBJ databases">
        <title>The Genome Sequence of Sphaeroforma arctica JP610.</title>
        <authorList>
            <consortium name="The Broad Institute Genome Sequencing Platform"/>
            <person name="Russ C."/>
            <person name="Cuomo C."/>
            <person name="Young S.K."/>
            <person name="Zeng Q."/>
            <person name="Gargeya S."/>
            <person name="Alvarado L."/>
            <person name="Berlin A."/>
            <person name="Chapman S.B."/>
            <person name="Chen Z."/>
            <person name="Freedman E."/>
            <person name="Gellesch M."/>
            <person name="Goldberg J."/>
            <person name="Griggs A."/>
            <person name="Gujja S."/>
            <person name="Heilman E."/>
            <person name="Heiman D."/>
            <person name="Howarth C."/>
            <person name="Mehta T."/>
            <person name="Neiman D."/>
            <person name="Pearson M."/>
            <person name="Roberts A."/>
            <person name="Saif S."/>
            <person name="Shea T."/>
            <person name="Shenoy N."/>
            <person name="Sisk P."/>
            <person name="Stolte C."/>
            <person name="Sykes S."/>
            <person name="White J."/>
            <person name="Yandava C."/>
            <person name="Burger G."/>
            <person name="Gray M.W."/>
            <person name="Holland P.W.H."/>
            <person name="King N."/>
            <person name="Lang F.B.F."/>
            <person name="Roger A.J."/>
            <person name="Ruiz-Trillo I."/>
            <person name="Haas B."/>
            <person name="Nusbaum C."/>
            <person name="Birren B."/>
        </authorList>
    </citation>
    <scope>NUCLEOTIDE SEQUENCE [LARGE SCALE GENOMIC DNA]</scope>
    <source>
        <strain evidence="15 16">JP610</strain>
    </source>
</reference>
<evidence type="ECO:0000256" key="8">
    <source>
        <dbReference type="ARBA" id="ARBA00022798"/>
    </source>
</evidence>
<comment type="pathway">
    <text evidence="2">Glycerolipid metabolism; triacylglycerol biosynthesis.</text>
</comment>
<accession>A0A0L0FUF4</accession>
<dbReference type="GO" id="GO:0006071">
    <property type="term" value="P:glycerol metabolic process"/>
    <property type="evidence" value="ECO:0007669"/>
    <property type="project" value="UniProtKB-KW"/>
</dbReference>
<evidence type="ECO:0000256" key="6">
    <source>
        <dbReference type="ARBA" id="ARBA00022679"/>
    </source>
</evidence>
<feature type="transmembrane region" description="Helical" evidence="14">
    <location>
        <begin position="12"/>
        <end position="30"/>
    </location>
</feature>
<dbReference type="GO" id="GO:0004144">
    <property type="term" value="F:diacylglycerol O-acyltransferase activity"/>
    <property type="evidence" value="ECO:0007669"/>
    <property type="project" value="TreeGrafter"/>
</dbReference>
<keyword evidence="5" id="KW-0444">Lipid biosynthesis</keyword>
<keyword evidence="10 14" id="KW-1133">Transmembrane helix</keyword>
<evidence type="ECO:0000256" key="7">
    <source>
        <dbReference type="ARBA" id="ARBA00022692"/>
    </source>
</evidence>
<comment type="pathway">
    <text evidence="3">Lipid metabolism.</text>
</comment>
<keyword evidence="11" id="KW-0443">Lipid metabolism</keyword>
<dbReference type="EMBL" id="KQ242172">
    <property type="protein sequence ID" value="KNC80289.1"/>
    <property type="molecule type" value="Genomic_DNA"/>
</dbReference>
<dbReference type="eggNOG" id="KOG0831">
    <property type="taxonomic scope" value="Eukaryota"/>
</dbReference>
<dbReference type="RefSeq" id="XP_014154191.1">
    <property type="nucleotide sequence ID" value="XM_014298716.1"/>
</dbReference>
<dbReference type="GeneID" id="25907858"/>
<keyword evidence="8" id="KW-0319">Glycerol metabolism</keyword>
<dbReference type="CDD" id="cd07987">
    <property type="entry name" value="LPLAT_MGAT-like"/>
    <property type="match status" value="1"/>
</dbReference>
<evidence type="ECO:0000256" key="10">
    <source>
        <dbReference type="ARBA" id="ARBA00022989"/>
    </source>
</evidence>
<sequence length="330" mass="37260">MNESISPNEGPFAKAMVVGYTVLPIISLLVTVLMTYFYWDWMVLYFIVIVFEKAHLRGSRTLMWFRCLPIWEIWCSYFPVRLEKMCDLDPTKNYIFGYHPHGIICMGAFGAFGTNGAGFKDVFPGLDVHLMTLTPWFKIPFFREFILSLGLADADKESFNYILQHGPGQSCCIPLGGAAESLDAHPGTFDLTLADRKGFIRVAMKNGATLVPTFGFGETDLFTQKVNERGSAFRDQQSKIQDAIGFAPVALTNTKLMTPFHGLVTVVTGNPIDVPMLQYPTKEQIDEYHQKYVAGLKEVFDSNKDKYAKNRKRSIAILGKYRPEKAKKTE</sequence>
<evidence type="ECO:0000256" key="9">
    <source>
        <dbReference type="ARBA" id="ARBA00022824"/>
    </source>
</evidence>
<evidence type="ECO:0000256" key="2">
    <source>
        <dbReference type="ARBA" id="ARBA00004771"/>
    </source>
</evidence>
<protein>
    <recommendedName>
        <fullName evidence="14">Acyltransferase</fullName>
        <ecNumber evidence="14">2.3.1.-</ecNumber>
    </recommendedName>
</protein>
<dbReference type="Proteomes" id="UP000054560">
    <property type="component" value="Unassembled WGS sequence"/>
</dbReference>
<dbReference type="InterPro" id="IPR007130">
    <property type="entry name" value="DAGAT"/>
</dbReference>
<evidence type="ECO:0000256" key="3">
    <source>
        <dbReference type="ARBA" id="ARBA00005189"/>
    </source>
</evidence>